<gene>
    <name evidence="3" type="ORF">L207DRAFT_518948</name>
</gene>
<keyword evidence="2" id="KW-0472">Membrane</keyword>
<feature type="transmembrane region" description="Helical" evidence="2">
    <location>
        <begin position="458"/>
        <end position="479"/>
    </location>
</feature>
<feature type="transmembrane region" description="Helical" evidence="2">
    <location>
        <begin position="305"/>
        <end position="321"/>
    </location>
</feature>
<dbReference type="EMBL" id="KZ613960">
    <property type="protein sequence ID" value="PMD32088.1"/>
    <property type="molecule type" value="Genomic_DNA"/>
</dbReference>
<keyword evidence="4" id="KW-1185">Reference proteome</keyword>
<organism evidence="3 4">
    <name type="scientific">Hyaloscypha variabilis (strain UAMH 11265 / GT02V1 / F)</name>
    <name type="common">Meliniomyces variabilis</name>
    <dbReference type="NCBI Taxonomy" id="1149755"/>
    <lineage>
        <taxon>Eukaryota</taxon>
        <taxon>Fungi</taxon>
        <taxon>Dikarya</taxon>
        <taxon>Ascomycota</taxon>
        <taxon>Pezizomycotina</taxon>
        <taxon>Leotiomycetes</taxon>
        <taxon>Helotiales</taxon>
        <taxon>Hyaloscyphaceae</taxon>
        <taxon>Hyaloscypha</taxon>
        <taxon>Hyaloscypha variabilis</taxon>
    </lineage>
</organism>
<feature type="transmembrane region" description="Helical" evidence="2">
    <location>
        <begin position="398"/>
        <end position="420"/>
    </location>
</feature>
<evidence type="ECO:0000313" key="4">
    <source>
        <dbReference type="Proteomes" id="UP000235786"/>
    </source>
</evidence>
<dbReference type="Proteomes" id="UP000235786">
    <property type="component" value="Unassembled WGS sequence"/>
</dbReference>
<keyword evidence="2" id="KW-0812">Transmembrane</keyword>
<evidence type="ECO:0000256" key="2">
    <source>
        <dbReference type="SAM" id="Phobius"/>
    </source>
</evidence>
<name>A0A2J6R0P3_HYAVF</name>
<accession>A0A2J6R0P3</accession>
<proteinExistence type="predicted"/>
<dbReference type="OrthoDB" id="194358at2759"/>
<reference evidence="3 4" key="1">
    <citation type="submission" date="2016-04" db="EMBL/GenBank/DDBJ databases">
        <title>A degradative enzymes factory behind the ericoid mycorrhizal symbiosis.</title>
        <authorList>
            <consortium name="DOE Joint Genome Institute"/>
            <person name="Martino E."/>
            <person name="Morin E."/>
            <person name="Grelet G."/>
            <person name="Kuo A."/>
            <person name="Kohler A."/>
            <person name="Daghino S."/>
            <person name="Barry K."/>
            <person name="Choi C."/>
            <person name="Cichocki N."/>
            <person name="Clum A."/>
            <person name="Copeland A."/>
            <person name="Hainaut M."/>
            <person name="Haridas S."/>
            <person name="Labutti K."/>
            <person name="Lindquist E."/>
            <person name="Lipzen A."/>
            <person name="Khouja H.-R."/>
            <person name="Murat C."/>
            <person name="Ohm R."/>
            <person name="Olson A."/>
            <person name="Spatafora J."/>
            <person name="Veneault-Fourrey C."/>
            <person name="Henrissat B."/>
            <person name="Grigoriev I."/>
            <person name="Martin F."/>
            <person name="Perotto S."/>
        </authorList>
    </citation>
    <scope>NUCLEOTIDE SEQUENCE [LARGE SCALE GENOMIC DNA]</scope>
    <source>
        <strain evidence="3 4">F</strain>
    </source>
</reference>
<dbReference type="AlphaFoldDB" id="A0A2J6R0P3"/>
<feature type="transmembrane region" description="Helical" evidence="2">
    <location>
        <begin position="368"/>
        <end position="386"/>
    </location>
</feature>
<feature type="region of interest" description="Disordered" evidence="1">
    <location>
        <begin position="1"/>
        <end position="49"/>
    </location>
</feature>
<protein>
    <submittedName>
        <fullName evidence="3">Uncharacterized protein</fullName>
    </submittedName>
</protein>
<feature type="transmembrane region" description="Helical" evidence="2">
    <location>
        <begin position="432"/>
        <end position="452"/>
    </location>
</feature>
<sequence length="480" mass="54321">MPAPVAGPSTISAVTAPAASPPASNPVSTASATPTTNSPATRSSKPTPKTTWQTFKNLLPSYGAVQILMGLFGLILAIVGIKWAARSYNMARWTELKDFRDDCRSVQATGVALSKACVEALGKELEPPPYAPIHFYRLAKRGFNATDAVEFVHLKAIEIWRGFKHFFEGVLRESSAALLGIGSSEDTKAVPRMAFQNWRWIASATELVALFRDINLGKLWLLITSSSQWTGQQVAEVPQYMGTLSTAFASWLRTLSIISQTKKLRELSSFLPHPWTFDFALLLFALLSTAQYFRHPIISGIQTTLFIGVLVVHYLILWLTWCSDCYGTLWRVITRIFPTICFVFILLQRIHTYREHLAEDPHNFPAKYALPGSGSMALMASIELFYEITLLHDVSFRSYFIFGIILRAAAFFTILLLEYYSILRRRALHNRFFHFFGVLFTHTSEICFFIYHGGILLLWEWLLVLLLYGILAMEIYRYLI</sequence>
<feature type="compositionally biased region" description="Low complexity" evidence="1">
    <location>
        <begin position="25"/>
        <end position="41"/>
    </location>
</feature>
<keyword evidence="2" id="KW-1133">Transmembrane helix</keyword>
<evidence type="ECO:0000313" key="3">
    <source>
        <dbReference type="EMBL" id="PMD32088.1"/>
    </source>
</evidence>
<feature type="transmembrane region" description="Helical" evidence="2">
    <location>
        <begin position="64"/>
        <end position="85"/>
    </location>
</feature>
<feature type="transmembrane region" description="Helical" evidence="2">
    <location>
        <begin position="327"/>
        <end position="347"/>
    </location>
</feature>
<feature type="compositionally biased region" description="Low complexity" evidence="1">
    <location>
        <begin position="8"/>
        <end position="18"/>
    </location>
</feature>
<evidence type="ECO:0000256" key="1">
    <source>
        <dbReference type="SAM" id="MobiDB-lite"/>
    </source>
</evidence>